<comment type="similarity">
    <text evidence="2">Belongs to the TMEM45 family.</text>
</comment>
<keyword evidence="5 6" id="KW-0472">Membrane</keyword>
<gene>
    <name evidence="7" type="ORF">KFL_000900300</name>
</gene>
<dbReference type="PANTHER" id="PTHR46285:SF3">
    <property type="entry name" value="PROTEINASE INHIBITOR I4, SERPIN (DUF716)"/>
    <property type="match status" value="1"/>
</dbReference>
<sequence>MGAFLGHLVPGLAFVLIGAWHLFNILRTYARSPRHFRSQPWWPAARAGQRRYAELYAIIFAALFDIAVELVVSPHFKPLADGKIPATHLNNFEHAAMLFLFLIYGLVALVAESTDALPLPDGFLHVLVSICFALEYLLFTFHSTTHMGLEGHFHALLLQTIGGVWFVQTGATLYLAPLIPSGCVGIHDVPHGGVKCDTEEALHRATGIANLQFAWWLAAVVVLTVVAYGAAVHFFGHGRGGAGYEFVQKRHAGFAVLDDVSGGDAELANLYGEELSPSRKPPQEGGPEVV</sequence>
<dbReference type="Proteomes" id="UP000054558">
    <property type="component" value="Unassembled WGS sequence"/>
</dbReference>
<dbReference type="PANTHER" id="PTHR46285">
    <property type="entry name" value="PROTEINASE INHIBITOR I4, SERPIN (DUF716)-RELATED"/>
    <property type="match status" value="1"/>
</dbReference>
<dbReference type="GO" id="GO:0016020">
    <property type="term" value="C:membrane"/>
    <property type="evidence" value="ECO:0007669"/>
    <property type="project" value="UniProtKB-SubCell"/>
</dbReference>
<evidence type="ECO:0000313" key="7">
    <source>
        <dbReference type="EMBL" id="GAQ81774.1"/>
    </source>
</evidence>
<keyword evidence="4 6" id="KW-1133">Transmembrane helix</keyword>
<evidence type="ECO:0000256" key="6">
    <source>
        <dbReference type="SAM" id="Phobius"/>
    </source>
</evidence>
<dbReference type="OMA" id="LANIKFC"/>
<reference evidence="7 8" key="1">
    <citation type="journal article" date="2014" name="Nat. Commun.">
        <title>Klebsormidium flaccidum genome reveals primary factors for plant terrestrial adaptation.</title>
        <authorList>
            <person name="Hori K."/>
            <person name="Maruyama F."/>
            <person name="Fujisawa T."/>
            <person name="Togashi T."/>
            <person name="Yamamoto N."/>
            <person name="Seo M."/>
            <person name="Sato S."/>
            <person name="Yamada T."/>
            <person name="Mori H."/>
            <person name="Tajima N."/>
            <person name="Moriyama T."/>
            <person name="Ikeuchi M."/>
            <person name="Watanabe M."/>
            <person name="Wada H."/>
            <person name="Kobayashi K."/>
            <person name="Saito M."/>
            <person name="Masuda T."/>
            <person name="Sasaki-Sekimoto Y."/>
            <person name="Mashiguchi K."/>
            <person name="Awai K."/>
            <person name="Shimojima M."/>
            <person name="Masuda S."/>
            <person name="Iwai M."/>
            <person name="Nobusawa T."/>
            <person name="Narise T."/>
            <person name="Kondo S."/>
            <person name="Saito H."/>
            <person name="Sato R."/>
            <person name="Murakawa M."/>
            <person name="Ihara Y."/>
            <person name="Oshima-Yamada Y."/>
            <person name="Ohtaka K."/>
            <person name="Satoh M."/>
            <person name="Sonobe K."/>
            <person name="Ishii M."/>
            <person name="Ohtani R."/>
            <person name="Kanamori-Sato M."/>
            <person name="Honoki R."/>
            <person name="Miyazaki D."/>
            <person name="Mochizuki H."/>
            <person name="Umetsu J."/>
            <person name="Higashi K."/>
            <person name="Shibata D."/>
            <person name="Kamiya Y."/>
            <person name="Sato N."/>
            <person name="Nakamura Y."/>
            <person name="Tabata S."/>
            <person name="Ida S."/>
            <person name="Kurokawa K."/>
            <person name="Ohta H."/>
        </authorList>
    </citation>
    <scope>NUCLEOTIDE SEQUENCE [LARGE SCALE GENOMIC DNA]</scope>
    <source>
        <strain evidence="7 8">NIES-2285</strain>
    </source>
</reference>
<protein>
    <recommendedName>
        <fullName evidence="9">Transmembrane protein 45B</fullName>
    </recommendedName>
</protein>
<feature type="transmembrane region" description="Helical" evidence="6">
    <location>
        <begin position="12"/>
        <end position="30"/>
    </location>
</feature>
<dbReference type="AlphaFoldDB" id="A0A0U9HN39"/>
<evidence type="ECO:0000256" key="4">
    <source>
        <dbReference type="ARBA" id="ARBA00022989"/>
    </source>
</evidence>
<name>A0A0U9HN39_KLENI</name>
<dbReference type="EMBL" id="DF237039">
    <property type="protein sequence ID" value="GAQ81774.1"/>
    <property type="molecule type" value="Genomic_DNA"/>
</dbReference>
<evidence type="ECO:0000313" key="8">
    <source>
        <dbReference type="Proteomes" id="UP000054558"/>
    </source>
</evidence>
<dbReference type="OrthoDB" id="551896at2759"/>
<feature type="transmembrane region" description="Helical" evidence="6">
    <location>
        <begin position="213"/>
        <end position="235"/>
    </location>
</feature>
<feature type="transmembrane region" description="Helical" evidence="6">
    <location>
        <begin position="92"/>
        <end position="111"/>
    </location>
</feature>
<feature type="transmembrane region" description="Helical" evidence="6">
    <location>
        <begin position="51"/>
        <end position="72"/>
    </location>
</feature>
<keyword evidence="3 6" id="KW-0812">Transmembrane</keyword>
<evidence type="ECO:0000256" key="2">
    <source>
        <dbReference type="ARBA" id="ARBA00006948"/>
    </source>
</evidence>
<evidence type="ECO:0000256" key="5">
    <source>
        <dbReference type="ARBA" id="ARBA00023136"/>
    </source>
</evidence>
<evidence type="ECO:0008006" key="9">
    <source>
        <dbReference type="Google" id="ProtNLM"/>
    </source>
</evidence>
<feature type="transmembrane region" description="Helical" evidence="6">
    <location>
        <begin position="123"/>
        <end position="141"/>
    </location>
</feature>
<evidence type="ECO:0000256" key="3">
    <source>
        <dbReference type="ARBA" id="ARBA00022692"/>
    </source>
</evidence>
<proteinExistence type="inferred from homology"/>
<comment type="subcellular location">
    <subcellularLocation>
        <location evidence="1">Membrane</location>
        <topology evidence="1">Multi-pass membrane protein</topology>
    </subcellularLocation>
</comment>
<dbReference type="InterPro" id="IPR006904">
    <property type="entry name" value="DUF716"/>
</dbReference>
<organism evidence="7 8">
    <name type="scientific">Klebsormidium nitens</name>
    <name type="common">Green alga</name>
    <name type="synonym">Ulothrix nitens</name>
    <dbReference type="NCBI Taxonomy" id="105231"/>
    <lineage>
        <taxon>Eukaryota</taxon>
        <taxon>Viridiplantae</taxon>
        <taxon>Streptophyta</taxon>
        <taxon>Klebsormidiophyceae</taxon>
        <taxon>Klebsormidiales</taxon>
        <taxon>Klebsormidiaceae</taxon>
        <taxon>Klebsormidium</taxon>
    </lineage>
</organism>
<evidence type="ECO:0000256" key="1">
    <source>
        <dbReference type="ARBA" id="ARBA00004141"/>
    </source>
</evidence>
<accession>A0A0U9HN39</accession>
<keyword evidence="8" id="KW-1185">Reference proteome</keyword>
<dbReference type="Pfam" id="PF04819">
    <property type="entry name" value="DUF716"/>
    <property type="match status" value="2"/>
</dbReference>